<dbReference type="EMBL" id="JAPFFF010000015">
    <property type="protein sequence ID" value="KAK8866358.1"/>
    <property type="molecule type" value="Genomic_DNA"/>
</dbReference>
<organism evidence="2 3">
    <name type="scientific">Tritrichomonas musculus</name>
    <dbReference type="NCBI Taxonomy" id="1915356"/>
    <lineage>
        <taxon>Eukaryota</taxon>
        <taxon>Metamonada</taxon>
        <taxon>Parabasalia</taxon>
        <taxon>Tritrichomonadida</taxon>
        <taxon>Tritrichomonadidae</taxon>
        <taxon>Tritrichomonas</taxon>
    </lineage>
</organism>
<comment type="caution">
    <text evidence="2">The sequence shown here is derived from an EMBL/GenBank/DDBJ whole genome shotgun (WGS) entry which is preliminary data.</text>
</comment>
<keyword evidence="3" id="KW-1185">Reference proteome</keyword>
<feature type="compositionally biased region" description="Polar residues" evidence="1">
    <location>
        <begin position="9"/>
        <end position="23"/>
    </location>
</feature>
<dbReference type="Proteomes" id="UP001470230">
    <property type="component" value="Unassembled WGS sequence"/>
</dbReference>
<gene>
    <name evidence="2" type="ORF">M9Y10_009320</name>
</gene>
<name>A0ABR2INX0_9EUKA</name>
<feature type="region of interest" description="Disordered" evidence="1">
    <location>
        <begin position="1"/>
        <end position="23"/>
    </location>
</feature>
<accession>A0ABR2INX0</accession>
<proteinExistence type="predicted"/>
<evidence type="ECO:0000313" key="2">
    <source>
        <dbReference type="EMBL" id="KAK8866358.1"/>
    </source>
</evidence>
<reference evidence="2 3" key="1">
    <citation type="submission" date="2024-04" db="EMBL/GenBank/DDBJ databases">
        <title>Tritrichomonas musculus Genome.</title>
        <authorList>
            <person name="Alves-Ferreira E."/>
            <person name="Grigg M."/>
            <person name="Lorenzi H."/>
            <person name="Galac M."/>
        </authorList>
    </citation>
    <scope>NUCLEOTIDE SEQUENCE [LARGE SCALE GENOMIC DNA]</scope>
    <source>
        <strain evidence="2 3">EAF2021</strain>
    </source>
</reference>
<evidence type="ECO:0000313" key="3">
    <source>
        <dbReference type="Proteomes" id="UP001470230"/>
    </source>
</evidence>
<protein>
    <submittedName>
        <fullName evidence="2">Uncharacterized protein</fullName>
    </submittedName>
</protein>
<evidence type="ECO:0000256" key="1">
    <source>
        <dbReference type="SAM" id="MobiDB-lite"/>
    </source>
</evidence>
<sequence>MSKEEENKAITTKIQENTESVSGQRIDEFSHSEQHNSSSVMFQTENGSQISLNSQTHLLSSTAFSSEIITVTKKTTTKTTTTFFSTNRKFPTSYQNTKLKKSKVSGYLSYDKLKFDQQIFDRQASIIDTLTPYTNDKPEILTKTAEFAQKLPESESSLKNSLNQVVASNDPLNLAPLETDILNSYQNVIGSSEDSTGLLNYYLELLCYISTFPKTRFCPLDASVRARDVASTLDQSDPLQNSLLIISNTLDADFIYRKTQTYIDSYLSKTSNIYIQKVRWLVKNIQDELIVDDPSNAKLTIERNIETPVLPEGTSVVRPRSIESIIKKAHTYSEEILQNLSEVSPEEEDAETWYVYLNDINEALKELEENPSHEKICSKKDLFIDAVPKLEKFVPFCGIADSKVTAQKLSKKLKVISKYVTYVDRYGNITYFTIDSALSDAQDAMAKRITTSGLPDEVARNSLFNASLTKMRATLAHPGVNQGEFDSASDSINSFLSVTEDKDVASYLQIVQWELACPNLYRSTVISALKSTVDMYQKCSQKLQETKSSIADEKLKSDAEAWNGTISKNVESINAMINSLNPADPPHADQLIEMRSSFTPINDKRNELGFDPESRLLARNIDRSITLIKGERYIHKQLPPPGSPQTPTIKRKQSFGRVQFASEGHSKDQFKDLYPKKAFNHPIYQSWDPKKFAELIKTNKPVPLDISMLSKITTSKLTSSRSRSRSRNKTGTQSGVLNFKLYQVPEPSKIDTEYYKTKDEAEIQAAYEATEKSVSNIENSIFRINKKSLFEKYDFVENSAPGLQNPCFKDDEKLKSRYSKVYKKFNDLIVGLLSEPLLLLPRQAVDRVDKYLKCICDTLVFYRSKEAVINDKQGYSLCEKWYDYLSDSLRIIDIISNADDEVAIATGHQFFLNFRSGLASFTTPAEKLDELTNRRSLSSLITTTLRTMLTIIQFNQYVQYDEYCTVQSAQNQLDELTQKFKDSQVALQTKKSYEQTKNQVRQIISASDVNTSTADSAAQLLREVHVSLENDIRTPDDEEMTLFLSTIGVRLSIINLHVTDAGPDPKLSELTSTVATDFDNLIEQVKAGEGGDQEVVDLSKSWQQHLDVCQRDVNAMNSVSPIASQSYSRYSTIAGNAEDIYNSLTILEDKRFPFSVSTYSKLSLHLEKLLDYVKSKRRGKQTRGRKQSELTSVLQKHILSLQSGKKTQQVTDNYFDEFANGFIDVDTQQTRDIISNNISQSLDNKNSRDYKVSRLLGKLFAAHIGSFSRNYNISSKSTRVCYELLNEYSKSIQECGECAPLALKSSNDYKKLKKLVSHHVESIQEIQNQYNDKNVYSDHARQRIIIFAHFCSISSQLTMLNINHLKIQQDEPFDFDDINVHSRAANQLLDDPSYKTASQTLFSELNDIQSVSKYVDQNDNENTLPIIEILETEKRYAESLSELVELLMLETDVRYWKVNDREVKLTPMNEEISNGAEEKASASDLKRSIDLVTENLTQFKSTLQDEDISEEELLQQIDGLDATVKVFCDSAKTIEADSGFTKLVHKFRQDTIRLCNYLRTELQNGTYTLYSREASMRLNDANQSALSIIRQLGYMEMLEDEENDISAVLTRLIKQLLLQRDNFKEAAKKQKEGSDDQSEALLVQNRSAVIPQYAEFSGDSFDTVANVLLTIKNSDPMVLKALYTKDVSSLRRIIFVSQELIDEGADLENCIQRTAEYPVESPEFLVKSRFEPIVNDLRKFRNSIDESIPNSGYLAQCISSVISKMNIIIEPHFEDRPLIDMAQQ</sequence>